<keyword evidence="5" id="KW-0067">ATP-binding</keyword>
<dbReference type="AlphaFoldDB" id="A0A542ZNM0"/>
<evidence type="ECO:0000256" key="6">
    <source>
        <dbReference type="ARBA" id="ARBA00023029"/>
    </source>
</evidence>
<dbReference type="PANTHER" id="PTHR45866">
    <property type="entry name" value="DNA GYRASE/TOPOISOMERASE SUBUNIT B"/>
    <property type="match status" value="1"/>
</dbReference>
<comment type="catalytic activity">
    <reaction evidence="1">
        <text>ATP-dependent breakage, passage and rejoining of double-stranded DNA.</text>
        <dbReference type="EC" id="5.6.2.2"/>
    </reaction>
</comment>
<dbReference type="EC" id="5.6.2.2" evidence="3"/>
<dbReference type="SUPFAM" id="SSF55874">
    <property type="entry name" value="ATPase domain of HSP90 chaperone/DNA topoisomerase II/histidine kinase"/>
    <property type="match status" value="1"/>
</dbReference>
<evidence type="ECO:0000256" key="1">
    <source>
        <dbReference type="ARBA" id="ARBA00000185"/>
    </source>
</evidence>
<gene>
    <name evidence="9" type="ORF">FB474_3369</name>
</gene>
<dbReference type="OrthoDB" id="4479164at2"/>
<evidence type="ECO:0000256" key="8">
    <source>
        <dbReference type="ARBA" id="ARBA00023235"/>
    </source>
</evidence>
<organism evidence="9 10">
    <name type="scientific">Oryzihumus leptocrescens</name>
    <dbReference type="NCBI Taxonomy" id="297536"/>
    <lineage>
        <taxon>Bacteria</taxon>
        <taxon>Bacillati</taxon>
        <taxon>Actinomycetota</taxon>
        <taxon>Actinomycetes</taxon>
        <taxon>Micrococcales</taxon>
        <taxon>Intrasporangiaceae</taxon>
        <taxon>Oryzihumus</taxon>
    </lineage>
</organism>
<dbReference type="InterPro" id="IPR036890">
    <property type="entry name" value="HATPase_C_sf"/>
</dbReference>
<reference evidence="9 10" key="1">
    <citation type="submission" date="2019-06" db="EMBL/GenBank/DDBJ databases">
        <title>Sequencing the genomes of 1000 actinobacteria strains.</title>
        <authorList>
            <person name="Klenk H.-P."/>
        </authorList>
    </citation>
    <scope>NUCLEOTIDE SEQUENCE [LARGE SCALE GENOMIC DNA]</scope>
    <source>
        <strain evidence="9 10">DSM 18082</strain>
    </source>
</reference>
<dbReference type="Gene3D" id="3.30.565.10">
    <property type="entry name" value="Histidine kinase-like ATPase, C-terminal domain"/>
    <property type="match status" value="1"/>
</dbReference>
<evidence type="ECO:0000256" key="2">
    <source>
        <dbReference type="ARBA" id="ARBA00010708"/>
    </source>
</evidence>
<evidence type="ECO:0000313" key="10">
    <source>
        <dbReference type="Proteomes" id="UP000319514"/>
    </source>
</evidence>
<dbReference type="Proteomes" id="UP000319514">
    <property type="component" value="Unassembled WGS sequence"/>
</dbReference>
<evidence type="ECO:0000313" key="9">
    <source>
        <dbReference type="EMBL" id="TQL61943.1"/>
    </source>
</evidence>
<evidence type="ECO:0000256" key="5">
    <source>
        <dbReference type="ARBA" id="ARBA00022840"/>
    </source>
</evidence>
<keyword evidence="7" id="KW-0238">DNA-binding</keyword>
<keyword evidence="10" id="KW-1185">Reference proteome</keyword>
<evidence type="ECO:0000256" key="3">
    <source>
        <dbReference type="ARBA" id="ARBA00012895"/>
    </source>
</evidence>
<evidence type="ECO:0000256" key="4">
    <source>
        <dbReference type="ARBA" id="ARBA00022741"/>
    </source>
</evidence>
<dbReference type="GO" id="GO:0003918">
    <property type="term" value="F:DNA topoisomerase type II (double strand cut, ATP-hydrolyzing) activity"/>
    <property type="evidence" value="ECO:0007669"/>
    <property type="project" value="UniProtKB-EC"/>
</dbReference>
<keyword evidence="6" id="KW-0799">Topoisomerase</keyword>
<dbReference type="PANTHER" id="PTHR45866:SF1">
    <property type="entry name" value="DNA GYRASE SUBUNIT B, MITOCHONDRIAL"/>
    <property type="match status" value="1"/>
</dbReference>
<comment type="similarity">
    <text evidence="2">Belongs to the type II topoisomerase GyrB family.</text>
</comment>
<comment type="caution">
    <text evidence="9">The sequence shown here is derived from an EMBL/GenBank/DDBJ whole genome shotgun (WGS) entry which is preliminary data.</text>
</comment>
<accession>A0A542ZNM0</accession>
<keyword evidence="8" id="KW-0413">Isomerase</keyword>
<name>A0A542ZNM0_9MICO</name>
<dbReference type="RefSeq" id="WP_141789664.1">
    <property type="nucleotide sequence ID" value="NZ_BAAAKX010000011.1"/>
</dbReference>
<dbReference type="GO" id="GO:0005524">
    <property type="term" value="F:ATP binding"/>
    <property type="evidence" value="ECO:0007669"/>
    <property type="project" value="UniProtKB-KW"/>
</dbReference>
<dbReference type="GO" id="GO:0003677">
    <property type="term" value="F:DNA binding"/>
    <property type="evidence" value="ECO:0007669"/>
    <property type="project" value="UniProtKB-KW"/>
</dbReference>
<protein>
    <recommendedName>
        <fullName evidence="3">DNA topoisomerase (ATP-hydrolyzing)</fullName>
        <ecNumber evidence="3">5.6.2.2</ecNumber>
    </recommendedName>
</protein>
<sequence length="226" mass="24152">MADSTTSWRNTTHDWARTVDAEHLSQIRADPPAYAPGGVLHLVLEVVAYAADEAADHAADEATTSTGGRCTITLHADGSVSVADNGRGTDTRLDAGGTPVRKPVMATRDLRFFDSPATEAAETLPDGHPRRGISVVAALSTWLVHTNHRGNGSWTQRYEHGIPVTGLVPVAARPTTGTTVHFLPGEGFGPIPTLEELSRLARRPHLAVEVIDQRQPRGSARRNVAP</sequence>
<dbReference type="EMBL" id="VFOQ01000001">
    <property type="protein sequence ID" value="TQL61943.1"/>
    <property type="molecule type" value="Genomic_DNA"/>
</dbReference>
<keyword evidence="4" id="KW-0547">Nucleotide-binding</keyword>
<evidence type="ECO:0000256" key="7">
    <source>
        <dbReference type="ARBA" id="ARBA00023125"/>
    </source>
</evidence>
<proteinExistence type="inferred from homology"/>